<gene>
    <name evidence="2" type="ORF">RI138_02265</name>
</gene>
<name>A0ABY9VP57_9ACTN</name>
<feature type="transmembrane region" description="Helical" evidence="1">
    <location>
        <begin position="38"/>
        <end position="59"/>
    </location>
</feature>
<keyword evidence="1" id="KW-0472">Membrane</keyword>
<reference evidence="2 3" key="1">
    <citation type="submission" date="2023-09" db="EMBL/GenBank/DDBJ databases">
        <title>Genome completion map analysis of the actinomycetes C11-1.</title>
        <authorList>
            <person name="Qin P."/>
            <person name="Guan P."/>
        </authorList>
    </citation>
    <scope>NUCLEOTIDE SEQUENCE [LARGE SCALE GENOMIC DNA]</scope>
    <source>
        <strain evidence="2 3">C11-1</strain>
    </source>
</reference>
<proteinExistence type="predicted"/>
<keyword evidence="1" id="KW-0812">Transmembrane</keyword>
<feature type="transmembrane region" description="Helical" evidence="1">
    <location>
        <begin position="173"/>
        <end position="199"/>
    </location>
</feature>
<keyword evidence="3" id="KW-1185">Reference proteome</keyword>
<accession>A0ABY9VP57</accession>
<sequence>MLGWGLFYAFFGAATACGLTWALSRSEASKKAHLEAPALTFVGSATLALFVLTAAFLVASSWQQRNSAVDHTYQEARNLEAAYADARGLPLEVRSQTREQLRTYTREVAGPEWSLMRNQEMSLRAASALDEARLLVTHARTADDEQEKAKEVVRTELDDVIVSRNQRSSDMRWAVPVPIFYALIATAVLVVLFPALVGINAGPRHMLVMVLLGTVLGFAVYLVASLRHSFTPPLGIEPDAFRQTLARFDQLDAAG</sequence>
<dbReference type="Pfam" id="PF14023">
    <property type="entry name" value="Bestrophin-like"/>
    <property type="match status" value="1"/>
</dbReference>
<protein>
    <recommendedName>
        <fullName evidence="4">DUF4239 domain-containing protein</fullName>
    </recommendedName>
</protein>
<dbReference type="InterPro" id="IPR025333">
    <property type="entry name" value="DUF4239"/>
</dbReference>
<organism evidence="2 3">
    <name type="scientific">Streptomyces durocortorensis</name>
    <dbReference type="NCBI Taxonomy" id="2811104"/>
    <lineage>
        <taxon>Bacteria</taxon>
        <taxon>Bacillati</taxon>
        <taxon>Actinomycetota</taxon>
        <taxon>Actinomycetes</taxon>
        <taxon>Kitasatosporales</taxon>
        <taxon>Streptomycetaceae</taxon>
        <taxon>Streptomyces</taxon>
    </lineage>
</organism>
<dbReference type="EMBL" id="CP134500">
    <property type="protein sequence ID" value="WNF25722.1"/>
    <property type="molecule type" value="Genomic_DNA"/>
</dbReference>
<feature type="transmembrane region" description="Helical" evidence="1">
    <location>
        <begin position="205"/>
        <end position="224"/>
    </location>
</feature>
<evidence type="ECO:0000313" key="2">
    <source>
        <dbReference type="EMBL" id="WNF25722.1"/>
    </source>
</evidence>
<evidence type="ECO:0008006" key="4">
    <source>
        <dbReference type="Google" id="ProtNLM"/>
    </source>
</evidence>
<keyword evidence="1" id="KW-1133">Transmembrane helix</keyword>
<evidence type="ECO:0000313" key="3">
    <source>
        <dbReference type="Proteomes" id="UP001303236"/>
    </source>
</evidence>
<evidence type="ECO:0000256" key="1">
    <source>
        <dbReference type="SAM" id="Phobius"/>
    </source>
</evidence>
<dbReference type="Proteomes" id="UP001303236">
    <property type="component" value="Chromosome"/>
</dbReference>